<proteinExistence type="predicted"/>
<dbReference type="PROSITE" id="PS51059">
    <property type="entry name" value="PARP_CATALYTIC"/>
    <property type="match status" value="1"/>
</dbReference>
<accession>A0A9D4HVZ2</accession>
<evidence type="ECO:0000256" key="1">
    <source>
        <dbReference type="RuleBase" id="RU362114"/>
    </source>
</evidence>
<keyword evidence="1" id="KW-0328">Glycosyltransferase</keyword>
<keyword evidence="1" id="KW-0808">Transferase</keyword>
<evidence type="ECO:0000313" key="3">
    <source>
        <dbReference type="EMBL" id="KAH3737245.1"/>
    </source>
</evidence>
<dbReference type="InterPro" id="IPR012317">
    <property type="entry name" value="Poly(ADP-ribose)pol_cat_dom"/>
</dbReference>
<comment type="caution">
    <text evidence="3">The sequence shown here is derived from an EMBL/GenBank/DDBJ whole genome shotgun (WGS) entry which is preliminary data.</text>
</comment>
<dbReference type="EMBL" id="JAIWYP010000011">
    <property type="protein sequence ID" value="KAH3737245.1"/>
    <property type="molecule type" value="Genomic_DNA"/>
</dbReference>
<evidence type="ECO:0000313" key="4">
    <source>
        <dbReference type="Proteomes" id="UP000828390"/>
    </source>
</evidence>
<gene>
    <name evidence="3" type="ORF">DPMN_043827</name>
</gene>
<dbReference type="SUPFAM" id="SSF56399">
    <property type="entry name" value="ADP-ribosylation"/>
    <property type="match status" value="1"/>
</dbReference>
<name>A0A9D4HVZ2_DREPO</name>
<organism evidence="3 4">
    <name type="scientific">Dreissena polymorpha</name>
    <name type="common">Zebra mussel</name>
    <name type="synonym">Mytilus polymorpha</name>
    <dbReference type="NCBI Taxonomy" id="45954"/>
    <lineage>
        <taxon>Eukaryota</taxon>
        <taxon>Metazoa</taxon>
        <taxon>Spiralia</taxon>
        <taxon>Lophotrochozoa</taxon>
        <taxon>Mollusca</taxon>
        <taxon>Bivalvia</taxon>
        <taxon>Autobranchia</taxon>
        <taxon>Heteroconchia</taxon>
        <taxon>Euheterodonta</taxon>
        <taxon>Imparidentia</taxon>
        <taxon>Neoheterodontei</taxon>
        <taxon>Myida</taxon>
        <taxon>Dreissenoidea</taxon>
        <taxon>Dreissenidae</taxon>
        <taxon>Dreissena</taxon>
    </lineage>
</organism>
<dbReference type="Pfam" id="PF00644">
    <property type="entry name" value="PARP"/>
    <property type="match status" value="1"/>
</dbReference>
<dbReference type="EC" id="2.4.2.-" evidence="1"/>
<dbReference type="InterPro" id="IPR051712">
    <property type="entry name" value="ARTD-AVP"/>
</dbReference>
<reference evidence="3" key="1">
    <citation type="journal article" date="2019" name="bioRxiv">
        <title>The Genome of the Zebra Mussel, Dreissena polymorpha: A Resource for Invasive Species Research.</title>
        <authorList>
            <person name="McCartney M.A."/>
            <person name="Auch B."/>
            <person name="Kono T."/>
            <person name="Mallez S."/>
            <person name="Zhang Y."/>
            <person name="Obille A."/>
            <person name="Becker A."/>
            <person name="Abrahante J.E."/>
            <person name="Garbe J."/>
            <person name="Badalamenti J.P."/>
            <person name="Herman A."/>
            <person name="Mangelson H."/>
            <person name="Liachko I."/>
            <person name="Sullivan S."/>
            <person name="Sone E.D."/>
            <person name="Koren S."/>
            <person name="Silverstein K.A.T."/>
            <person name="Beckman K.B."/>
            <person name="Gohl D.M."/>
        </authorList>
    </citation>
    <scope>NUCLEOTIDE SEQUENCE</scope>
    <source>
        <strain evidence="3">Duluth1</strain>
        <tissue evidence="3">Whole animal</tissue>
    </source>
</reference>
<dbReference type="Gene3D" id="3.90.228.10">
    <property type="match status" value="1"/>
</dbReference>
<dbReference type="GO" id="GO:0005634">
    <property type="term" value="C:nucleus"/>
    <property type="evidence" value="ECO:0007669"/>
    <property type="project" value="TreeGrafter"/>
</dbReference>
<dbReference type="GO" id="GO:0003950">
    <property type="term" value="F:NAD+ poly-ADP-ribosyltransferase activity"/>
    <property type="evidence" value="ECO:0007669"/>
    <property type="project" value="UniProtKB-UniRule"/>
</dbReference>
<dbReference type="GO" id="GO:1990404">
    <property type="term" value="F:NAD+-protein mono-ADP-ribosyltransferase activity"/>
    <property type="evidence" value="ECO:0007669"/>
    <property type="project" value="TreeGrafter"/>
</dbReference>
<dbReference type="PANTHER" id="PTHR45740">
    <property type="entry name" value="POLY [ADP-RIBOSE] POLYMERASE"/>
    <property type="match status" value="1"/>
</dbReference>
<dbReference type="Proteomes" id="UP000828390">
    <property type="component" value="Unassembled WGS sequence"/>
</dbReference>
<feature type="domain" description="PARP catalytic" evidence="2">
    <location>
        <begin position="1"/>
        <end position="135"/>
    </location>
</feature>
<keyword evidence="1" id="KW-0520">NAD</keyword>
<keyword evidence="4" id="KW-1185">Reference proteome</keyword>
<reference evidence="3" key="2">
    <citation type="submission" date="2020-11" db="EMBL/GenBank/DDBJ databases">
        <authorList>
            <person name="McCartney M.A."/>
            <person name="Auch B."/>
            <person name="Kono T."/>
            <person name="Mallez S."/>
            <person name="Becker A."/>
            <person name="Gohl D.M."/>
            <person name="Silverstein K.A.T."/>
            <person name="Koren S."/>
            <person name="Bechman K.B."/>
            <person name="Herman A."/>
            <person name="Abrahante J.E."/>
            <person name="Garbe J."/>
        </authorList>
    </citation>
    <scope>NUCLEOTIDE SEQUENCE</scope>
    <source>
        <strain evidence="3">Duluth1</strain>
        <tissue evidence="3">Whole animal</tissue>
    </source>
</reference>
<dbReference type="PANTHER" id="PTHR45740:SF2">
    <property type="entry name" value="POLY [ADP-RIBOSE] POLYMERASE"/>
    <property type="match status" value="1"/>
</dbReference>
<dbReference type="AlphaFoldDB" id="A0A9D4HVZ2"/>
<sequence length="135" mass="15255">MERKYGQGAANELQLYHGTRHDLIETIIYSNFDFRQAGSRVGCLYGHGSSLGTTSKYADLLCSTICNGKKFMFVAKVLAGKVCLGQADLKRPPPIDPDDFKKGYYDAVVNNVLAATIYVVFDNYKYYPEYCIEYY</sequence>
<protein>
    <recommendedName>
        <fullName evidence="1">Poly [ADP-ribose] polymerase</fullName>
        <shortName evidence="1">PARP</shortName>
        <ecNumber evidence="1">2.4.2.-</ecNumber>
    </recommendedName>
</protein>
<evidence type="ECO:0000259" key="2">
    <source>
        <dbReference type="PROSITE" id="PS51059"/>
    </source>
</evidence>